<dbReference type="GO" id="GO:0031418">
    <property type="term" value="F:L-ascorbic acid binding"/>
    <property type="evidence" value="ECO:0007669"/>
    <property type="project" value="UniProtKB-KW"/>
</dbReference>
<dbReference type="GO" id="GO:0046872">
    <property type="term" value="F:metal ion binding"/>
    <property type="evidence" value="ECO:0007669"/>
    <property type="project" value="UniProtKB-KW"/>
</dbReference>
<evidence type="ECO:0000256" key="2">
    <source>
        <dbReference type="ARBA" id="ARBA00008056"/>
    </source>
</evidence>
<evidence type="ECO:0000256" key="3">
    <source>
        <dbReference type="ARBA" id="ARBA00022666"/>
    </source>
</evidence>
<keyword evidence="17" id="KW-1185">Reference proteome</keyword>
<evidence type="ECO:0000256" key="14">
    <source>
        <dbReference type="RuleBase" id="RU003682"/>
    </source>
</evidence>
<dbReference type="InterPro" id="IPR044861">
    <property type="entry name" value="IPNS-like_FE2OG_OXY"/>
</dbReference>
<dbReference type="InterPro" id="IPR027443">
    <property type="entry name" value="IPNS-like_sf"/>
</dbReference>
<evidence type="ECO:0000256" key="7">
    <source>
        <dbReference type="ARBA" id="ARBA00023004"/>
    </source>
</evidence>
<keyword evidence="8" id="KW-0292">Fruit ripening</keyword>
<evidence type="ECO:0000259" key="15">
    <source>
        <dbReference type="PROSITE" id="PS51471"/>
    </source>
</evidence>
<evidence type="ECO:0000256" key="9">
    <source>
        <dbReference type="ARBA" id="ARBA00037892"/>
    </source>
</evidence>
<comment type="caution">
    <text evidence="16">The sequence shown here is derived from an EMBL/GenBank/DDBJ whole genome shotgun (WGS) entry which is preliminary data.</text>
</comment>
<evidence type="ECO:0000256" key="8">
    <source>
        <dbReference type="ARBA" id="ARBA00033478"/>
    </source>
</evidence>
<dbReference type="EMBL" id="CM029052">
    <property type="protein sequence ID" value="KAG2556314.1"/>
    <property type="molecule type" value="Genomic_DNA"/>
</dbReference>
<evidence type="ECO:0000256" key="5">
    <source>
        <dbReference type="ARBA" id="ARBA00022896"/>
    </source>
</evidence>
<dbReference type="Pfam" id="PF03171">
    <property type="entry name" value="2OG-FeII_Oxy"/>
    <property type="match status" value="1"/>
</dbReference>
<dbReference type="OrthoDB" id="288590at2759"/>
<dbReference type="InterPro" id="IPR050295">
    <property type="entry name" value="Plant_2OG-oxidoreductases"/>
</dbReference>
<keyword evidence="7 14" id="KW-0408">Iron</keyword>
<reference evidence="16" key="1">
    <citation type="submission" date="2020-05" db="EMBL/GenBank/DDBJ databases">
        <title>WGS assembly of Panicum virgatum.</title>
        <authorList>
            <person name="Lovell J.T."/>
            <person name="Jenkins J."/>
            <person name="Shu S."/>
            <person name="Juenger T.E."/>
            <person name="Schmutz J."/>
        </authorList>
    </citation>
    <scope>NUCLEOTIDE SEQUENCE</scope>
    <source>
        <strain evidence="16">AP13</strain>
    </source>
</reference>
<comment type="cofactor">
    <cofactor evidence="1">
        <name>Fe cation</name>
        <dbReference type="ChEBI" id="CHEBI:24875"/>
    </cofactor>
</comment>
<feature type="domain" description="Fe2OG dioxygenase" evidence="15">
    <location>
        <begin position="158"/>
        <end position="259"/>
    </location>
</feature>
<keyword evidence="5" id="KW-0847">Vitamin C</keyword>
<dbReference type="InterPro" id="IPR026992">
    <property type="entry name" value="DIOX_N"/>
</dbReference>
<evidence type="ECO:0000313" key="16">
    <source>
        <dbReference type="EMBL" id="KAG2556314.1"/>
    </source>
</evidence>
<keyword evidence="3" id="KW-0266">Ethylene biosynthesis</keyword>
<evidence type="ECO:0000256" key="10">
    <source>
        <dbReference type="ARBA" id="ARBA00039090"/>
    </source>
</evidence>
<dbReference type="Gene3D" id="2.60.120.330">
    <property type="entry name" value="B-lactam Antibiotic, Isopenicillin N Synthase, Chain"/>
    <property type="match status" value="1"/>
</dbReference>
<dbReference type="InterPro" id="IPR005123">
    <property type="entry name" value="Oxoglu/Fe-dep_dioxygenase_dom"/>
</dbReference>
<gene>
    <name evidence="16" type="ORF">PVAP13_8NG084400</name>
</gene>
<protein>
    <recommendedName>
        <fullName evidence="13">1-aminocyclopropane-1-carboxylate oxidase</fullName>
        <ecNumber evidence="10">1.14.17.4</ecNumber>
    </recommendedName>
    <alternativeName>
        <fullName evidence="11">Ethylene-forming enzyme</fullName>
    </alternativeName>
</protein>
<comment type="pathway">
    <text evidence="9">Alkene biosynthesis; ethylene biosynthesis via S-adenosyl-L-methionine; ethylene from S-adenosyl-L-methionine: step 2/2.</text>
</comment>
<dbReference type="Pfam" id="PF14226">
    <property type="entry name" value="DIOX_N"/>
    <property type="match status" value="1"/>
</dbReference>
<dbReference type="GO" id="GO:0009693">
    <property type="term" value="P:ethylene biosynthetic process"/>
    <property type="evidence" value="ECO:0007669"/>
    <property type="project" value="UniProtKB-KW"/>
</dbReference>
<dbReference type="AlphaFoldDB" id="A0A8T0PCR8"/>
<name>A0A8T0PCR8_PANVG</name>
<comment type="catalytic activity">
    <reaction evidence="12">
        <text>1-aminocyclopropane-1-carboxylate + L-ascorbate + O2 = ethene + L-dehydroascorbate + hydrogen cyanide + CO2 + 2 H2O</text>
        <dbReference type="Rhea" id="RHEA:23640"/>
        <dbReference type="ChEBI" id="CHEBI:15377"/>
        <dbReference type="ChEBI" id="CHEBI:15379"/>
        <dbReference type="ChEBI" id="CHEBI:16526"/>
        <dbReference type="ChEBI" id="CHEBI:18153"/>
        <dbReference type="ChEBI" id="CHEBI:18407"/>
        <dbReference type="ChEBI" id="CHEBI:38290"/>
        <dbReference type="ChEBI" id="CHEBI:58360"/>
        <dbReference type="ChEBI" id="CHEBI:58539"/>
        <dbReference type="EC" id="1.14.17.4"/>
    </reaction>
</comment>
<dbReference type="PANTHER" id="PTHR47991">
    <property type="entry name" value="OXOGLUTARATE/IRON-DEPENDENT DIOXYGENASE"/>
    <property type="match status" value="1"/>
</dbReference>
<evidence type="ECO:0000256" key="13">
    <source>
        <dbReference type="ARBA" id="ARBA00069667"/>
    </source>
</evidence>
<dbReference type="FunFam" id="2.60.120.330:FF:000010">
    <property type="entry name" value="1-aminocyclopropane-1-carboxylate oxidase 1"/>
    <property type="match status" value="1"/>
</dbReference>
<dbReference type="Proteomes" id="UP000823388">
    <property type="component" value="Chromosome 8N"/>
</dbReference>
<accession>A0A8T0PCR8</accession>
<dbReference type="GO" id="GO:0009835">
    <property type="term" value="P:fruit ripening"/>
    <property type="evidence" value="ECO:0007669"/>
    <property type="project" value="UniProtKB-KW"/>
</dbReference>
<sequence>MAIPVIDFSKLEGPERAETMVAIAAGFEDVGFFQLVNTGIPDELLERVKKVCSDCYKVREQGFKDSNPAVKALADLVEKEGEGLAPRKIENMDWEDVFTLQDDLPWPSNPPAFRETMMEYRKELRKLAEKLLGVMEELLGLEEGHIRKAFTNDGDLEPFYGTKVSHYPPCPRPDLIDGLRAHTDAGGLILLFQDDRVGGLQAQLPNDRWVDVQPLENAIVINTGDQIEVLSNGRYKSAGHRILATRDGNRRSVASFYNPARLASIAPATPATGEGAADYPAFVFGDYMEVYVKQKFGPKEPRFAAMATATK</sequence>
<keyword evidence="6 14" id="KW-0560">Oxidoreductase</keyword>
<dbReference type="SUPFAM" id="SSF51197">
    <property type="entry name" value="Clavaminate synthase-like"/>
    <property type="match status" value="1"/>
</dbReference>
<organism evidence="16 17">
    <name type="scientific">Panicum virgatum</name>
    <name type="common">Blackwell switchgrass</name>
    <dbReference type="NCBI Taxonomy" id="38727"/>
    <lineage>
        <taxon>Eukaryota</taxon>
        <taxon>Viridiplantae</taxon>
        <taxon>Streptophyta</taxon>
        <taxon>Embryophyta</taxon>
        <taxon>Tracheophyta</taxon>
        <taxon>Spermatophyta</taxon>
        <taxon>Magnoliopsida</taxon>
        <taxon>Liliopsida</taxon>
        <taxon>Poales</taxon>
        <taxon>Poaceae</taxon>
        <taxon>PACMAD clade</taxon>
        <taxon>Panicoideae</taxon>
        <taxon>Panicodae</taxon>
        <taxon>Paniceae</taxon>
        <taxon>Panicinae</taxon>
        <taxon>Panicum</taxon>
        <taxon>Panicum sect. Hiantes</taxon>
    </lineage>
</organism>
<proteinExistence type="inferred from homology"/>
<evidence type="ECO:0000256" key="12">
    <source>
        <dbReference type="ARBA" id="ARBA00050579"/>
    </source>
</evidence>
<dbReference type="PROSITE" id="PS51471">
    <property type="entry name" value="FE2OG_OXY"/>
    <property type="match status" value="1"/>
</dbReference>
<evidence type="ECO:0000313" key="17">
    <source>
        <dbReference type="Proteomes" id="UP000823388"/>
    </source>
</evidence>
<evidence type="ECO:0000256" key="11">
    <source>
        <dbReference type="ARBA" id="ARBA00041616"/>
    </source>
</evidence>
<comment type="similarity">
    <text evidence="2 14">Belongs to the iron/ascorbate-dependent oxidoreductase family.</text>
</comment>
<keyword evidence="4 14" id="KW-0479">Metal-binding</keyword>
<dbReference type="GO" id="GO:0009815">
    <property type="term" value="F:1-aminocyclopropane-1-carboxylate oxidase activity"/>
    <property type="evidence" value="ECO:0007669"/>
    <property type="project" value="UniProtKB-EC"/>
</dbReference>
<evidence type="ECO:0000256" key="6">
    <source>
        <dbReference type="ARBA" id="ARBA00023002"/>
    </source>
</evidence>
<evidence type="ECO:0000256" key="4">
    <source>
        <dbReference type="ARBA" id="ARBA00022723"/>
    </source>
</evidence>
<dbReference type="EC" id="1.14.17.4" evidence="10"/>
<evidence type="ECO:0000256" key="1">
    <source>
        <dbReference type="ARBA" id="ARBA00001962"/>
    </source>
</evidence>